<feature type="chain" id="PRO_5045398613" description="Secreted protein" evidence="1">
    <location>
        <begin position="22"/>
        <end position="120"/>
    </location>
</feature>
<feature type="signal peptide" evidence="1">
    <location>
        <begin position="1"/>
        <end position="21"/>
    </location>
</feature>
<evidence type="ECO:0000313" key="2">
    <source>
        <dbReference type="EMBL" id="KAL0467271.1"/>
    </source>
</evidence>
<dbReference type="EMBL" id="JAVLET010000010">
    <property type="protein sequence ID" value="KAL0467271.1"/>
    <property type="molecule type" value="Genomic_DNA"/>
</dbReference>
<comment type="caution">
    <text evidence="2">The sequence shown here is derived from an EMBL/GenBank/DDBJ whole genome shotgun (WGS) entry which is preliminary data.</text>
</comment>
<keyword evidence="1" id="KW-0732">Signal</keyword>
<evidence type="ECO:0008006" key="4">
    <source>
        <dbReference type="Google" id="ProtNLM"/>
    </source>
</evidence>
<proteinExistence type="predicted"/>
<reference evidence="2 3" key="1">
    <citation type="submission" date="2023-09" db="EMBL/GenBank/DDBJ databases">
        <title>Multi-omics analysis of a traditional fermented food reveals byproduct-associated fungal strains for waste-to-food upcycling.</title>
        <authorList>
            <consortium name="Lawrence Berkeley National Laboratory"/>
            <person name="Rekdal V.M."/>
            <person name="Villalobos-Escobedo J.M."/>
            <person name="Rodriguez-Valeron N."/>
            <person name="Garcia M.O."/>
            <person name="Vasquez D.P."/>
            <person name="Damayanti I."/>
            <person name="Sorensen P.M."/>
            <person name="Baidoo E.E."/>
            <person name="De Carvalho A.C."/>
            <person name="Riley R."/>
            <person name="Lipzen A."/>
            <person name="He G."/>
            <person name="Yan M."/>
            <person name="Haridas S."/>
            <person name="Daum C."/>
            <person name="Yoshinaga Y."/>
            <person name="Ng V."/>
            <person name="Grigoriev I.V."/>
            <person name="Munk R."/>
            <person name="Nuraida L."/>
            <person name="Wijaya C.H."/>
            <person name="Morales P.-C."/>
            <person name="Keasling J.D."/>
        </authorList>
    </citation>
    <scope>NUCLEOTIDE SEQUENCE [LARGE SCALE GENOMIC DNA]</scope>
    <source>
        <strain evidence="2 3">FGSC 2613</strain>
    </source>
</reference>
<organism evidence="2 3">
    <name type="scientific">Neurospora intermedia</name>
    <dbReference type="NCBI Taxonomy" id="5142"/>
    <lineage>
        <taxon>Eukaryota</taxon>
        <taxon>Fungi</taxon>
        <taxon>Dikarya</taxon>
        <taxon>Ascomycota</taxon>
        <taxon>Pezizomycotina</taxon>
        <taxon>Sordariomycetes</taxon>
        <taxon>Sordariomycetidae</taxon>
        <taxon>Sordariales</taxon>
        <taxon>Sordariaceae</taxon>
        <taxon>Neurospora</taxon>
    </lineage>
</organism>
<sequence>MLDRRRLIGSLSLFIRVMVLASRLAFPLPSITRTITVVDIRDAAHLLDINSCSSHPYPSPRRRPTSLHATLAGLKQFGSRNRHHQPAYHGDHGPLQSLQTEYLLQGFGGGVHSFCVCNSR</sequence>
<protein>
    <recommendedName>
        <fullName evidence="4">Secreted protein</fullName>
    </recommendedName>
</protein>
<keyword evidence="3" id="KW-1185">Reference proteome</keyword>
<evidence type="ECO:0000313" key="3">
    <source>
        <dbReference type="Proteomes" id="UP001451303"/>
    </source>
</evidence>
<name>A0ABR3D6B1_NEUIN</name>
<accession>A0ABR3D6B1</accession>
<gene>
    <name evidence="2" type="ORF">QR685DRAFT_81934</name>
</gene>
<dbReference type="Proteomes" id="UP001451303">
    <property type="component" value="Unassembled WGS sequence"/>
</dbReference>
<evidence type="ECO:0000256" key="1">
    <source>
        <dbReference type="SAM" id="SignalP"/>
    </source>
</evidence>